<dbReference type="Gene3D" id="2.50.20.10">
    <property type="entry name" value="Lipoprotein localisation LolA/LolB/LppX"/>
    <property type="match status" value="1"/>
</dbReference>
<dbReference type="EMBL" id="FPBK01000001">
    <property type="protein sequence ID" value="SFU27430.1"/>
    <property type="molecule type" value="Genomic_DNA"/>
</dbReference>
<evidence type="ECO:0008006" key="3">
    <source>
        <dbReference type="Google" id="ProtNLM"/>
    </source>
</evidence>
<dbReference type="AlphaFoldDB" id="A0A1I7EU43"/>
<protein>
    <recommendedName>
        <fullName evidence="3">Deoxyuridine 5'-triphosphate nucleotidohydrolase</fullName>
    </recommendedName>
</protein>
<keyword evidence="2" id="KW-1185">Reference proteome</keyword>
<proteinExistence type="predicted"/>
<sequence>MKYISRVVIALSIITMAYSCKPKSVIGEGTVNNSLTAKKIIKNHYINDLEFETIRGKMKIRFDDGDNSQSFGVNVRIEKDKTIWLSESFLGMVKAYITPTHVSFYNRIDNTYFDGDFSYISKILGTEIDFEKLQNVLIGQAIFDLKEDKYTVNIVDNRYQLKPETDMVLFKRLFQIEPKYYKMALQQVAQPAESRVSSISYDSYEDIDGQPFPSNLTVTVEEPGKKTIIGIEYKNVEFNQKVTFPYNVPSGYDRIMLD</sequence>
<dbReference type="STRING" id="1224947.SAMN05216480_101165"/>
<accession>A0A1I7EU43</accession>
<dbReference type="InterPro" id="IPR025634">
    <property type="entry name" value="DUF4292"/>
</dbReference>
<evidence type="ECO:0000313" key="2">
    <source>
        <dbReference type="Proteomes" id="UP000199138"/>
    </source>
</evidence>
<organism evidence="1 2">
    <name type="scientific">Pustulibacterium marinum</name>
    <dbReference type="NCBI Taxonomy" id="1224947"/>
    <lineage>
        <taxon>Bacteria</taxon>
        <taxon>Pseudomonadati</taxon>
        <taxon>Bacteroidota</taxon>
        <taxon>Flavobacteriia</taxon>
        <taxon>Flavobacteriales</taxon>
        <taxon>Flavobacteriaceae</taxon>
        <taxon>Pustulibacterium</taxon>
    </lineage>
</organism>
<dbReference type="OrthoDB" id="849114at2"/>
<dbReference type="PROSITE" id="PS51257">
    <property type="entry name" value="PROKAR_LIPOPROTEIN"/>
    <property type="match status" value="1"/>
</dbReference>
<gene>
    <name evidence="1" type="ORF">SAMN05216480_101165</name>
</gene>
<dbReference type="RefSeq" id="WP_093021636.1">
    <property type="nucleotide sequence ID" value="NZ_FPBK01000001.1"/>
</dbReference>
<evidence type="ECO:0000313" key="1">
    <source>
        <dbReference type="EMBL" id="SFU27430.1"/>
    </source>
</evidence>
<dbReference type="Proteomes" id="UP000199138">
    <property type="component" value="Unassembled WGS sequence"/>
</dbReference>
<name>A0A1I7EU43_9FLAO</name>
<dbReference type="Pfam" id="PF14125">
    <property type="entry name" value="DUF4292"/>
    <property type="match status" value="1"/>
</dbReference>
<reference evidence="1 2" key="1">
    <citation type="submission" date="2016-10" db="EMBL/GenBank/DDBJ databases">
        <authorList>
            <person name="de Groot N.N."/>
        </authorList>
    </citation>
    <scope>NUCLEOTIDE SEQUENCE [LARGE SCALE GENOMIC DNA]</scope>
    <source>
        <strain evidence="1 2">CGMCC 1.12333</strain>
    </source>
</reference>